<reference evidence="1" key="1">
    <citation type="journal article" date="2023" name="Plant J.">
        <title>Genome sequences and population genomics provide insights into the demographic history, inbreeding, and mutation load of two 'living fossil' tree species of Dipteronia.</title>
        <authorList>
            <person name="Feng Y."/>
            <person name="Comes H.P."/>
            <person name="Chen J."/>
            <person name="Zhu S."/>
            <person name="Lu R."/>
            <person name="Zhang X."/>
            <person name="Li P."/>
            <person name="Qiu J."/>
            <person name="Olsen K.M."/>
            <person name="Qiu Y."/>
        </authorList>
    </citation>
    <scope>NUCLEOTIDE SEQUENCE</scope>
    <source>
        <strain evidence="1">NBL</strain>
    </source>
</reference>
<accession>A0AAE0B418</accession>
<gene>
    <name evidence="1" type="ORF">Dsin_001469</name>
</gene>
<dbReference type="EMBL" id="JANJYJ010000001">
    <property type="protein sequence ID" value="KAK3229588.1"/>
    <property type="molecule type" value="Genomic_DNA"/>
</dbReference>
<dbReference type="Proteomes" id="UP001281410">
    <property type="component" value="Unassembled WGS sequence"/>
</dbReference>
<proteinExistence type="predicted"/>
<sequence length="96" mass="10964">MEIWSPTEEILHLIIFHLGDHHRFLRRRITGRLSYSSSPSPASDRAMLHLRRSPLLCVQNGDGGVTLMVESVVEWGVYLQTRGDGRLKKIRAVTKL</sequence>
<evidence type="ECO:0000313" key="2">
    <source>
        <dbReference type="Proteomes" id="UP001281410"/>
    </source>
</evidence>
<dbReference type="AlphaFoldDB" id="A0AAE0B418"/>
<comment type="caution">
    <text evidence="1">The sequence shown here is derived from an EMBL/GenBank/DDBJ whole genome shotgun (WGS) entry which is preliminary data.</text>
</comment>
<evidence type="ECO:0000313" key="1">
    <source>
        <dbReference type="EMBL" id="KAK3229588.1"/>
    </source>
</evidence>
<keyword evidence="2" id="KW-1185">Reference proteome</keyword>
<protein>
    <submittedName>
        <fullName evidence="1">Uncharacterized protein</fullName>
    </submittedName>
</protein>
<name>A0AAE0B418_9ROSI</name>
<organism evidence="1 2">
    <name type="scientific">Dipteronia sinensis</name>
    <dbReference type="NCBI Taxonomy" id="43782"/>
    <lineage>
        <taxon>Eukaryota</taxon>
        <taxon>Viridiplantae</taxon>
        <taxon>Streptophyta</taxon>
        <taxon>Embryophyta</taxon>
        <taxon>Tracheophyta</taxon>
        <taxon>Spermatophyta</taxon>
        <taxon>Magnoliopsida</taxon>
        <taxon>eudicotyledons</taxon>
        <taxon>Gunneridae</taxon>
        <taxon>Pentapetalae</taxon>
        <taxon>rosids</taxon>
        <taxon>malvids</taxon>
        <taxon>Sapindales</taxon>
        <taxon>Sapindaceae</taxon>
        <taxon>Hippocastanoideae</taxon>
        <taxon>Acereae</taxon>
        <taxon>Dipteronia</taxon>
    </lineage>
</organism>